<dbReference type="RefSeq" id="WP_081789348.1">
    <property type="nucleotide sequence ID" value="NZ_BAAABQ010000073.1"/>
</dbReference>
<evidence type="ECO:0000259" key="1">
    <source>
        <dbReference type="Pfam" id="PF10400"/>
    </source>
</evidence>
<sequence>MDSWEREVQRRLAFCQALLAKEADNLGRALTVRFAIRRAEGDLEWLAGARAELAVE</sequence>
<dbReference type="Proteomes" id="UP000517916">
    <property type="component" value="Unassembled WGS sequence"/>
</dbReference>
<dbReference type="EMBL" id="JACJID010000004">
    <property type="protein sequence ID" value="MBA8928272.1"/>
    <property type="molecule type" value="Genomic_DNA"/>
</dbReference>
<evidence type="ECO:0000313" key="2">
    <source>
        <dbReference type="EMBL" id="MBA8928272.1"/>
    </source>
</evidence>
<protein>
    <recommendedName>
        <fullName evidence="1">Transcription regulator PadR C-terminal domain-containing protein</fullName>
    </recommendedName>
</protein>
<accession>A0ABR6BMZ0</accession>
<feature type="domain" description="Transcription regulator PadR C-terminal" evidence="1">
    <location>
        <begin position="4"/>
        <end position="53"/>
    </location>
</feature>
<dbReference type="Pfam" id="PF10400">
    <property type="entry name" value="Vir_act_alpha_C"/>
    <property type="match status" value="1"/>
</dbReference>
<reference evidence="2 3" key="1">
    <citation type="submission" date="2020-08" db="EMBL/GenBank/DDBJ databases">
        <title>Genomic Encyclopedia of Archaeal and Bacterial Type Strains, Phase II (KMG-II): from individual species to whole genera.</title>
        <authorList>
            <person name="Goeker M."/>
        </authorList>
    </citation>
    <scope>NUCLEOTIDE SEQUENCE [LARGE SCALE GENOMIC DNA]</scope>
    <source>
        <strain evidence="2 3">DSM 43850</strain>
    </source>
</reference>
<comment type="caution">
    <text evidence="2">The sequence shown here is derived from an EMBL/GenBank/DDBJ whole genome shotgun (WGS) entry which is preliminary data.</text>
</comment>
<keyword evidence="3" id="KW-1185">Reference proteome</keyword>
<gene>
    <name evidence="2" type="ORF">BC739_005489</name>
</gene>
<proteinExistence type="predicted"/>
<dbReference type="InterPro" id="IPR018309">
    <property type="entry name" value="Tscrpt_reg_PadR_C"/>
</dbReference>
<evidence type="ECO:0000313" key="3">
    <source>
        <dbReference type="Proteomes" id="UP000517916"/>
    </source>
</evidence>
<name>A0ABR6BMZ0_9PSEU</name>
<organism evidence="2 3">
    <name type="scientific">Kutzneria viridogrisea</name>
    <dbReference type="NCBI Taxonomy" id="47990"/>
    <lineage>
        <taxon>Bacteria</taxon>
        <taxon>Bacillati</taxon>
        <taxon>Actinomycetota</taxon>
        <taxon>Actinomycetes</taxon>
        <taxon>Pseudonocardiales</taxon>
        <taxon>Pseudonocardiaceae</taxon>
        <taxon>Kutzneria</taxon>
    </lineage>
</organism>